<organism evidence="15 16">
    <name type="scientific">Entomoplasma freundtii</name>
    <dbReference type="NCBI Taxonomy" id="74700"/>
    <lineage>
        <taxon>Bacteria</taxon>
        <taxon>Bacillati</taxon>
        <taxon>Mycoplasmatota</taxon>
        <taxon>Mollicutes</taxon>
        <taxon>Entomoplasmatales</taxon>
        <taxon>Entomoplasmataceae</taxon>
        <taxon>Entomoplasma</taxon>
    </lineage>
</organism>
<dbReference type="NCBIfam" id="TIGR00967">
    <property type="entry name" value="3a0501s007"/>
    <property type="match status" value="1"/>
</dbReference>
<feature type="transmembrane region" description="Helical" evidence="10">
    <location>
        <begin position="229"/>
        <end position="247"/>
    </location>
</feature>
<evidence type="ECO:0000256" key="9">
    <source>
        <dbReference type="ARBA" id="ARBA00039733"/>
    </source>
</evidence>
<evidence type="ECO:0000313" key="16">
    <source>
        <dbReference type="Proteomes" id="UP000232222"/>
    </source>
</evidence>
<keyword evidence="16" id="KW-1185">Reference proteome</keyword>
<sequence length="505" mass="55867">MVWGGKGVHEGVKPSRAANHAKKQDQPQKGRLFSIKKTSQKTNDFQKPNFFVKNKDLLLRIIFTILILVLIRAGMYLTVPGIHISKDYEEKISDIQFFQLLATLGGGSIGKFSILALGVSPYITASIIVQLLSTDVIPVLTRWTRSGERGRRKLDKLTKILMIPFAIMQGEATVFTLISQGLITPKWEGGLQAENGIGPAAFYYILIPVIMLAGSFFMLWLADQITVRGVGNGVSIIIFLGIISTMPTNFKATFQFWVAKSGEQANIFFDGLLKFIIYVVVFFLIIFVVVLMNEAERKIPIQQTGAGLVDSRDHTPYLPLKINNAGVIPVIFASAIISTPVTIAQIVAATNPSSGFVRFTQVYLSFDTWWGIGLYSVLTILFTFLYAQVQINPEKVAENFQKSGTFIPGIKPGKETEKFLVGTINRLSIIGALFLAIIAVLPYIISKLTSLPSNLAIGGTGLIIVISVALQTLQQIKGRLVQQNLIEKKRENFVEESQNQQSHIW</sequence>
<evidence type="ECO:0000256" key="2">
    <source>
        <dbReference type="ARBA" id="ARBA00005751"/>
    </source>
</evidence>
<dbReference type="InterPro" id="IPR026593">
    <property type="entry name" value="SecY"/>
</dbReference>
<name>A0A2K8NSP0_9MOLU</name>
<evidence type="ECO:0000256" key="14">
    <source>
        <dbReference type="SAM" id="MobiDB-lite"/>
    </source>
</evidence>
<reference evidence="15 16" key="1">
    <citation type="submission" date="2017-11" db="EMBL/GenBank/DDBJ databases">
        <title>Genome sequence of Entomoplasma freundtii BARC 318 (ATCC 51999).</title>
        <authorList>
            <person name="Lo W.-S."/>
            <person name="Gasparich G.E."/>
            <person name="Kuo C.-H."/>
        </authorList>
    </citation>
    <scope>NUCLEOTIDE SEQUENCE [LARGE SCALE GENOMIC DNA]</scope>
    <source>
        <strain evidence="15 16">BARC 318</strain>
    </source>
</reference>
<evidence type="ECO:0000256" key="6">
    <source>
        <dbReference type="ARBA" id="ARBA00022989"/>
    </source>
</evidence>
<dbReference type="HAMAP" id="MF_01465">
    <property type="entry name" value="SecY"/>
    <property type="match status" value="1"/>
</dbReference>
<dbReference type="GO" id="GO:0065002">
    <property type="term" value="P:intracellular protein transmembrane transport"/>
    <property type="evidence" value="ECO:0007669"/>
    <property type="project" value="UniProtKB-UniRule"/>
</dbReference>
<keyword evidence="7 10" id="KW-0811">Translocation</keyword>
<keyword evidence="5 10" id="KW-0653">Protein transport</keyword>
<dbReference type="FunFam" id="1.10.3370.10:FF:000001">
    <property type="entry name" value="Preprotein translocase subunit SecY"/>
    <property type="match status" value="1"/>
</dbReference>
<keyword evidence="6 10" id="KW-1133">Transmembrane helix</keyword>
<feature type="region of interest" description="Disordered" evidence="14">
    <location>
        <begin position="1"/>
        <end position="33"/>
    </location>
</feature>
<evidence type="ECO:0000256" key="12">
    <source>
        <dbReference type="RuleBase" id="RU003484"/>
    </source>
</evidence>
<comment type="subunit">
    <text evidence="10">Component of the Sec protein translocase complex. Heterotrimer consisting of SecY, SecE and SecG subunits. The heterotrimers can form oligomers, although 1 heterotrimer is thought to be able to translocate proteins. Interacts with the ribosome. Interacts with SecDF, and other proteins may be involved. Interacts with SecA.</text>
</comment>
<feature type="transmembrane region" description="Helical" evidence="10">
    <location>
        <begin position="122"/>
        <end position="140"/>
    </location>
</feature>
<evidence type="ECO:0000256" key="13">
    <source>
        <dbReference type="RuleBase" id="RU004349"/>
    </source>
</evidence>
<dbReference type="InterPro" id="IPR030659">
    <property type="entry name" value="SecY_CS"/>
</dbReference>
<proteinExistence type="inferred from homology"/>
<accession>A0A2K8NSP0</accession>
<keyword evidence="4 10" id="KW-0812">Transmembrane</keyword>
<dbReference type="PROSITE" id="PS00756">
    <property type="entry name" value="SECY_2"/>
    <property type="match status" value="1"/>
</dbReference>
<comment type="function">
    <text evidence="10 11">The central subunit of the protein translocation channel SecYEG. Consists of two halves formed by TMs 1-5 and 6-10. These two domains form a lateral gate at the front which open onto the bilayer between TMs 2 and 7, and are clamped together by SecE at the back. The channel is closed by both a pore ring composed of hydrophobic SecY resides and a short helix (helix 2A) on the extracellular side of the membrane which forms a plug. The plug probably moves laterally to allow the channel to open. The ring and the pore may move independently.</text>
</comment>
<dbReference type="EMBL" id="CP024962">
    <property type="protein sequence ID" value="ATZ16178.1"/>
    <property type="molecule type" value="Genomic_DNA"/>
</dbReference>
<keyword evidence="10" id="KW-1003">Cell membrane</keyword>
<dbReference type="Gene3D" id="1.10.3370.10">
    <property type="entry name" value="SecY subunit domain"/>
    <property type="match status" value="1"/>
</dbReference>
<evidence type="ECO:0000256" key="1">
    <source>
        <dbReference type="ARBA" id="ARBA00004141"/>
    </source>
</evidence>
<feature type="transmembrane region" description="Helical" evidence="10">
    <location>
        <begin position="202"/>
        <end position="222"/>
    </location>
</feature>
<dbReference type="PIRSF" id="PIRSF004557">
    <property type="entry name" value="SecY"/>
    <property type="match status" value="1"/>
</dbReference>
<dbReference type="Pfam" id="PF00344">
    <property type="entry name" value="SecY"/>
    <property type="match status" value="1"/>
</dbReference>
<evidence type="ECO:0000256" key="4">
    <source>
        <dbReference type="ARBA" id="ARBA00022692"/>
    </source>
</evidence>
<evidence type="ECO:0000256" key="3">
    <source>
        <dbReference type="ARBA" id="ARBA00022448"/>
    </source>
</evidence>
<dbReference type="GO" id="GO:0005886">
    <property type="term" value="C:plasma membrane"/>
    <property type="evidence" value="ECO:0007669"/>
    <property type="project" value="UniProtKB-SubCell"/>
</dbReference>
<dbReference type="RefSeq" id="WP_100609137.1">
    <property type="nucleotide sequence ID" value="NZ_CP024962.1"/>
</dbReference>
<feature type="transmembrane region" description="Helical" evidence="10">
    <location>
        <begin position="160"/>
        <end position="182"/>
    </location>
</feature>
<dbReference type="KEGG" id="efr:EFREU_v1c01510"/>
<dbReference type="PROSITE" id="PS00755">
    <property type="entry name" value="SECY_1"/>
    <property type="match status" value="1"/>
</dbReference>
<evidence type="ECO:0000256" key="5">
    <source>
        <dbReference type="ARBA" id="ARBA00022927"/>
    </source>
</evidence>
<protein>
    <recommendedName>
        <fullName evidence="9 10">Protein translocase subunit SecY</fullName>
    </recommendedName>
</protein>
<dbReference type="Proteomes" id="UP000232222">
    <property type="component" value="Chromosome"/>
</dbReference>
<evidence type="ECO:0000256" key="8">
    <source>
        <dbReference type="ARBA" id="ARBA00023136"/>
    </source>
</evidence>
<dbReference type="PRINTS" id="PR00303">
    <property type="entry name" value="SECYTRNLCASE"/>
</dbReference>
<feature type="transmembrane region" description="Helical" evidence="10">
    <location>
        <begin position="57"/>
        <end position="77"/>
    </location>
</feature>
<dbReference type="AlphaFoldDB" id="A0A2K8NSP0"/>
<evidence type="ECO:0000256" key="10">
    <source>
        <dbReference type="HAMAP-Rule" id="MF_01465"/>
    </source>
</evidence>
<keyword evidence="8 10" id="KW-0472">Membrane</keyword>
<comment type="subcellular location">
    <subcellularLocation>
        <location evidence="10">Cell membrane</location>
        <topology evidence="10">Multi-pass membrane protein</topology>
    </subcellularLocation>
    <subcellularLocation>
        <location evidence="1 12">Membrane</location>
        <topology evidence="1 12">Multi-pass membrane protein</topology>
    </subcellularLocation>
</comment>
<feature type="transmembrane region" description="Helical" evidence="10">
    <location>
        <begin position="267"/>
        <end position="292"/>
    </location>
</feature>
<dbReference type="InterPro" id="IPR002208">
    <property type="entry name" value="SecY/SEC61-alpha"/>
</dbReference>
<dbReference type="SUPFAM" id="SSF103491">
    <property type="entry name" value="Preprotein translocase SecY subunit"/>
    <property type="match status" value="1"/>
</dbReference>
<evidence type="ECO:0000313" key="15">
    <source>
        <dbReference type="EMBL" id="ATZ16178.1"/>
    </source>
</evidence>
<gene>
    <name evidence="10 15" type="primary">secY</name>
    <name evidence="15" type="ORF">EFREU_v1c01510</name>
</gene>
<feature type="transmembrane region" description="Helical" evidence="10">
    <location>
        <begin position="327"/>
        <end position="348"/>
    </location>
</feature>
<comment type="similarity">
    <text evidence="2 10 13">Belongs to the SecY/SEC61-alpha family.</text>
</comment>
<keyword evidence="3 10" id="KW-0813">Transport</keyword>
<dbReference type="GO" id="GO:0006605">
    <property type="term" value="P:protein targeting"/>
    <property type="evidence" value="ECO:0007669"/>
    <property type="project" value="UniProtKB-UniRule"/>
</dbReference>
<feature type="transmembrane region" description="Helical" evidence="10">
    <location>
        <begin position="368"/>
        <end position="387"/>
    </location>
</feature>
<feature type="transmembrane region" description="Helical" evidence="10">
    <location>
        <begin position="427"/>
        <end position="445"/>
    </location>
</feature>
<dbReference type="PANTHER" id="PTHR10906">
    <property type="entry name" value="SECY/SEC61-ALPHA FAMILY MEMBER"/>
    <property type="match status" value="1"/>
</dbReference>
<feature type="transmembrane region" description="Helical" evidence="10">
    <location>
        <begin position="451"/>
        <end position="470"/>
    </location>
</feature>
<dbReference type="InterPro" id="IPR023201">
    <property type="entry name" value="SecY_dom_sf"/>
</dbReference>
<evidence type="ECO:0000256" key="7">
    <source>
        <dbReference type="ARBA" id="ARBA00023010"/>
    </source>
</evidence>
<evidence type="ECO:0000256" key="11">
    <source>
        <dbReference type="RuleBase" id="RU000537"/>
    </source>
</evidence>
<dbReference type="OrthoDB" id="9809248at2"/>
<dbReference type="GO" id="GO:0043952">
    <property type="term" value="P:protein transport by the Sec complex"/>
    <property type="evidence" value="ECO:0007669"/>
    <property type="project" value="UniProtKB-UniRule"/>
</dbReference>